<protein>
    <submittedName>
        <fullName evidence="2">Glycerophosphoryl diester phosphodiesterase</fullName>
    </submittedName>
</protein>
<reference evidence="2 3" key="1">
    <citation type="submission" date="2017-02" db="EMBL/GenBank/DDBJ databases">
        <title>Ketogulonicigenium robustum SPU B003 Genome sequencing and assembly.</title>
        <authorList>
            <person name="Li Y."/>
            <person name="Liu L."/>
            <person name="Wang C."/>
            <person name="Zhang M."/>
            <person name="Zhang T."/>
            <person name="Zhang Y."/>
        </authorList>
    </citation>
    <scope>NUCLEOTIDE SEQUENCE [LARGE SCALE GENOMIC DNA]</scope>
    <source>
        <strain evidence="2 3">SPU_B003</strain>
    </source>
</reference>
<dbReference type="SUPFAM" id="SSF51695">
    <property type="entry name" value="PLC-like phosphodiesterases"/>
    <property type="match status" value="1"/>
</dbReference>
<dbReference type="GO" id="GO:0006629">
    <property type="term" value="P:lipid metabolic process"/>
    <property type="evidence" value="ECO:0007669"/>
    <property type="project" value="InterPro"/>
</dbReference>
<keyword evidence="3" id="KW-1185">Reference proteome</keyword>
<gene>
    <name evidence="2" type="ORF">BVG79_01922</name>
</gene>
<proteinExistence type="predicted"/>
<name>A0A1W6P1E8_9RHOB</name>
<feature type="domain" description="GP-PDE" evidence="1">
    <location>
        <begin position="41"/>
        <end position="266"/>
    </location>
</feature>
<dbReference type="KEGG" id="kro:BVG79_01922"/>
<evidence type="ECO:0000259" key="1">
    <source>
        <dbReference type="Pfam" id="PF03009"/>
    </source>
</evidence>
<dbReference type="Pfam" id="PF03009">
    <property type="entry name" value="GDPD"/>
    <property type="match status" value="1"/>
</dbReference>
<sequence>MTEPLFIDHAHGRTWLKWHRGRRQAGDMEFDPARILQGLRAGARVEVDLVRHAGGGFAVLHDETLDRGTDGHGRVDAADAETIRRLRRRNDHGALTQTGVALLGDLCAALAAHDLPAGAQLQLDMKETSATLQDADIAAFVQAVQPVQRHMILSGGDAQAVARLSAELPDLATGYDPCHFGALERLDASGDYAGFAARALQAAGDARMIYLDYRVVLSSAVAGFDLVGAIGRPVDAYTLQRVTADTVGIAQQLMALGVAQITTDDPLALWSALQG</sequence>
<organism evidence="2 3">
    <name type="scientific">Ketogulonicigenium robustum</name>
    <dbReference type="NCBI Taxonomy" id="92947"/>
    <lineage>
        <taxon>Bacteria</taxon>
        <taxon>Pseudomonadati</taxon>
        <taxon>Pseudomonadota</taxon>
        <taxon>Alphaproteobacteria</taxon>
        <taxon>Rhodobacterales</taxon>
        <taxon>Roseobacteraceae</taxon>
        <taxon>Ketogulonicigenium</taxon>
    </lineage>
</organism>
<dbReference type="STRING" id="92947.BVG79_01922"/>
<dbReference type="InterPro" id="IPR017946">
    <property type="entry name" value="PLC-like_Pdiesterase_TIM-brl"/>
</dbReference>
<dbReference type="AlphaFoldDB" id="A0A1W6P1E8"/>
<evidence type="ECO:0000313" key="3">
    <source>
        <dbReference type="Proteomes" id="UP000242447"/>
    </source>
</evidence>
<dbReference type="Proteomes" id="UP000242447">
    <property type="component" value="Chromosome"/>
</dbReference>
<evidence type="ECO:0000313" key="2">
    <source>
        <dbReference type="EMBL" id="ARO15264.1"/>
    </source>
</evidence>
<dbReference type="OrthoDB" id="8418918at2"/>
<dbReference type="RefSeq" id="WP_085786684.1">
    <property type="nucleotide sequence ID" value="NZ_CP019937.1"/>
</dbReference>
<dbReference type="Gene3D" id="3.20.20.190">
    <property type="entry name" value="Phosphatidylinositol (PI) phosphodiesterase"/>
    <property type="match status" value="1"/>
</dbReference>
<accession>A0A1W6P1E8</accession>
<dbReference type="GO" id="GO:0008081">
    <property type="term" value="F:phosphoric diester hydrolase activity"/>
    <property type="evidence" value="ECO:0007669"/>
    <property type="project" value="InterPro"/>
</dbReference>
<dbReference type="InterPro" id="IPR030395">
    <property type="entry name" value="GP_PDE_dom"/>
</dbReference>
<dbReference type="EMBL" id="CP019937">
    <property type="protein sequence ID" value="ARO15264.1"/>
    <property type="molecule type" value="Genomic_DNA"/>
</dbReference>